<dbReference type="Proteomes" id="UP001165060">
    <property type="component" value="Unassembled WGS sequence"/>
</dbReference>
<comment type="caution">
    <text evidence="2">The sequence shown here is derived from an EMBL/GenBank/DDBJ whole genome shotgun (WGS) entry which is preliminary data.</text>
</comment>
<feature type="transmembrane region" description="Helical" evidence="1">
    <location>
        <begin position="396"/>
        <end position="413"/>
    </location>
</feature>
<organism evidence="2 3">
    <name type="scientific">Tetraparma gracilis</name>
    <dbReference type="NCBI Taxonomy" id="2962635"/>
    <lineage>
        <taxon>Eukaryota</taxon>
        <taxon>Sar</taxon>
        <taxon>Stramenopiles</taxon>
        <taxon>Ochrophyta</taxon>
        <taxon>Bolidophyceae</taxon>
        <taxon>Parmales</taxon>
        <taxon>Triparmaceae</taxon>
        <taxon>Tetraparma</taxon>
    </lineage>
</organism>
<keyword evidence="3" id="KW-1185">Reference proteome</keyword>
<dbReference type="InterPro" id="IPR011990">
    <property type="entry name" value="TPR-like_helical_dom_sf"/>
</dbReference>
<name>A0ABQ6MAI5_9STRA</name>
<gene>
    <name evidence="2" type="ORF">TeGR_g13553</name>
</gene>
<dbReference type="EMBL" id="BRYB01002608">
    <property type="protein sequence ID" value="GMI22563.1"/>
    <property type="molecule type" value="Genomic_DNA"/>
</dbReference>
<accession>A0ABQ6MAI5</accession>
<reference evidence="2 3" key="1">
    <citation type="journal article" date="2023" name="Commun. Biol.">
        <title>Genome analysis of Parmales, the sister group of diatoms, reveals the evolutionary specialization of diatoms from phago-mixotrophs to photoautotrophs.</title>
        <authorList>
            <person name="Ban H."/>
            <person name="Sato S."/>
            <person name="Yoshikawa S."/>
            <person name="Yamada K."/>
            <person name="Nakamura Y."/>
            <person name="Ichinomiya M."/>
            <person name="Sato N."/>
            <person name="Blanc-Mathieu R."/>
            <person name="Endo H."/>
            <person name="Kuwata A."/>
            <person name="Ogata H."/>
        </authorList>
    </citation>
    <scope>NUCLEOTIDE SEQUENCE [LARGE SCALE GENOMIC DNA]</scope>
</reference>
<evidence type="ECO:0000313" key="2">
    <source>
        <dbReference type="EMBL" id="GMI22563.1"/>
    </source>
</evidence>
<proteinExistence type="predicted"/>
<evidence type="ECO:0000313" key="3">
    <source>
        <dbReference type="Proteomes" id="UP001165060"/>
    </source>
</evidence>
<evidence type="ECO:0000256" key="1">
    <source>
        <dbReference type="SAM" id="Phobius"/>
    </source>
</evidence>
<protein>
    <submittedName>
        <fullName evidence="2">Uncharacterized protein</fullName>
    </submittedName>
</protein>
<sequence>MTDAGSSLLAAVAAQGAKIEATRLLTGCGEPAGTIISSTFKNSAVQLLSSDRAAGGGGGGNPHTAGSAPPLIAQLKQKVHEYAEHVLFEDPSALAEPEAHIAPLIADMQQGWEEAGAKAEEEEGGVEMSDAAKEAARKKAQLEYNHAVAAELKPKPDLGDLKLGEGLTGAGDEKFLSDKSRTRDIKARVASAEKALEIGKRRAEQGLMEGAAKAFRFGLWQVNFENKDDIVWYNDRAEKEVRTKKKEIEGLVNPVAFGCHYGLAKELLKMSADTSLPFSELSVLATEAASQAAAAIQIDGEHVDVVRVRGVARMTAEDFVGAKSDLRECVRRCPQEVKFREELENMTRRKAAAEEREKKLWGQKGFLLKQEDYSFMGDEDKWSMKTARKLAYKNPALVMIAVVLAVFVLYHLFSDGGRAIGERRRAEFERQKEEMWTRLVEQHNVGGNIKKVGAENLGGGAGRGQECGAEGQEAGTC</sequence>
<keyword evidence="1" id="KW-0472">Membrane</keyword>
<dbReference type="Gene3D" id="1.25.40.10">
    <property type="entry name" value="Tetratricopeptide repeat domain"/>
    <property type="match status" value="1"/>
</dbReference>
<keyword evidence="1" id="KW-1133">Transmembrane helix</keyword>
<keyword evidence="1" id="KW-0812">Transmembrane</keyword>